<name>A0A1S2UE18_9PSED</name>
<reference evidence="2 4" key="2">
    <citation type="submission" date="2016-10" db="EMBL/GenBank/DDBJ databases">
        <authorList>
            <person name="Varghese N."/>
            <person name="Submissions S."/>
        </authorList>
    </citation>
    <scope>NUCLEOTIDE SEQUENCE [LARGE SCALE GENOMIC DNA]</scope>
    <source>
        <strain evidence="2 4">BS2773</strain>
    </source>
</reference>
<dbReference type="EMBL" id="MDDR01000061">
    <property type="protein sequence ID" value="OIN44525.1"/>
    <property type="molecule type" value="Genomic_DNA"/>
</dbReference>
<reference evidence="1 3" key="1">
    <citation type="submission" date="2016-08" db="EMBL/GenBank/DDBJ databases">
        <title>Draft genome sequence of Pseudomonas costantinii LMG 22119, type strain isolated from cultivated mushroom (Agaricus bisporus) sporophores.</title>
        <authorList>
            <person name="Tambong J.T."/>
        </authorList>
    </citation>
    <scope>NUCLEOTIDE SEQUENCE [LARGE SCALE GENOMIC DNA]</scope>
    <source>
        <strain evidence="1 3">LMG 22119</strain>
    </source>
</reference>
<dbReference type="Proteomes" id="UP000182179">
    <property type="component" value="Unassembled WGS sequence"/>
</dbReference>
<dbReference type="EMBL" id="FNTS01000002">
    <property type="protein sequence ID" value="SED26768.1"/>
    <property type="molecule type" value="Genomic_DNA"/>
</dbReference>
<comment type="caution">
    <text evidence="1">The sequence shown here is derived from an EMBL/GenBank/DDBJ whole genome shotgun (WGS) entry which is preliminary data.</text>
</comment>
<keyword evidence="4" id="KW-1185">Reference proteome</keyword>
<dbReference type="Proteomes" id="UP000181661">
    <property type="component" value="Unassembled WGS sequence"/>
</dbReference>
<protein>
    <submittedName>
        <fullName evidence="1">Uncharacterized protein</fullName>
    </submittedName>
</protein>
<organism evidence="1 3">
    <name type="scientific">Pseudomonas costantinii</name>
    <dbReference type="NCBI Taxonomy" id="168469"/>
    <lineage>
        <taxon>Bacteria</taxon>
        <taxon>Pseudomonadati</taxon>
        <taxon>Pseudomonadota</taxon>
        <taxon>Gammaproteobacteria</taxon>
        <taxon>Pseudomonadales</taxon>
        <taxon>Pseudomonadaceae</taxon>
        <taxon>Pseudomonas</taxon>
    </lineage>
</organism>
<accession>A0A1S2UE18</accession>
<gene>
    <name evidence="1" type="ORF">BFL40_30015</name>
    <name evidence="2" type="ORF">SAMN04515675_0496</name>
</gene>
<proteinExistence type="predicted"/>
<evidence type="ECO:0000313" key="1">
    <source>
        <dbReference type="EMBL" id="OIN44525.1"/>
    </source>
</evidence>
<evidence type="ECO:0000313" key="2">
    <source>
        <dbReference type="EMBL" id="SED26768.1"/>
    </source>
</evidence>
<evidence type="ECO:0000313" key="4">
    <source>
        <dbReference type="Proteomes" id="UP000182179"/>
    </source>
</evidence>
<dbReference type="AlphaFoldDB" id="A0A1S2UE18"/>
<sequence length="90" mass="9443">MLDEFGKTIPGTEDAPVDAVDEHVPDVEPVAEVAPEVAPVVEAQMVEAAQAEPEAPAADVVDKLEKILSAVGYTLPPLWAEAVALARKTI</sequence>
<dbReference type="RefSeq" id="WP_071487346.1">
    <property type="nucleotide sequence ID" value="NZ_FNTS01000002.1"/>
</dbReference>
<evidence type="ECO:0000313" key="3">
    <source>
        <dbReference type="Proteomes" id="UP000181661"/>
    </source>
</evidence>